<reference evidence="1 2" key="1">
    <citation type="submission" date="2019-11" db="EMBL/GenBank/DDBJ databases">
        <title>Type strains purchased from KCTC, JCM and DSMZ.</title>
        <authorList>
            <person name="Lu H."/>
        </authorList>
    </citation>
    <scope>NUCLEOTIDE SEQUENCE [LARGE SCALE GENOMIC DNA]</scope>
    <source>
        <strain evidence="1 2">DSM 103461</strain>
    </source>
</reference>
<evidence type="ECO:0000313" key="1">
    <source>
        <dbReference type="EMBL" id="MTW33034.1"/>
    </source>
</evidence>
<keyword evidence="2" id="KW-1185">Reference proteome</keyword>
<dbReference type="RefSeq" id="WP_155434409.1">
    <property type="nucleotide sequence ID" value="NZ_JBHLXK010000004.1"/>
</dbReference>
<dbReference type="Proteomes" id="UP000735592">
    <property type="component" value="Unassembled WGS sequence"/>
</dbReference>
<protein>
    <submittedName>
        <fullName evidence="1">Uncharacterized protein</fullName>
    </submittedName>
</protein>
<name>A0ABW9SN58_9BURK</name>
<comment type="caution">
    <text evidence="1">The sequence shown here is derived from an EMBL/GenBank/DDBJ whole genome shotgun (WGS) entry which is preliminary data.</text>
</comment>
<accession>A0ABW9SN58</accession>
<evidence type="ECO:0000313" key="2">
    <source>
        <dbReference type="Proteomes" id="UP000735592"/>
    </source>
</evidence>
<sequence length="127" mass="14162">MNGLLEDRYCIFLFDETCNLVPVYRSKWPIFRRLPRNGAVLALIVGALHCTSDNLFASPFAPSAIFSCLQLTARRCLCRIAATISAELKFFKMLLFCPLGQNSCHSANFAAHSKLHSSTMETLSQPC</sequence>
<dbReference type="EMBL" id="WNKW01000002">
    <property type="protein sequence ID" value="MTW33034.1"/>
    <property type="molecule type" value="Genomic_DNA"/>
</dbReference>
<organism evidence="1 2">
    <name type="scientific">Pseudoduganella danionis</name>
    <dbReference type="NCBI Taxonomy" id="1890295"/>
    <lineage>
        <taxon>Bacteria</taxon>
        <taxon>Pseudomonadati</taxon>
        <taxon>Pseudomonadota</taxon>
        <taxon>Betaproteobacteria</taxon>
        <taxon>Burkholderiales</taxon>
        <taxon>Oxalobacteraceae</taxon>
        <taxon>Telluria group</taxon>
        <taxon>Pseudoduganella</taxon>
    </lineage>
</organism>
<proteinExistence type="predicted"/>
<gene>
    <name evidence="1" type="ORF">GM655_09360</name>
</gene>